<dbReference type="InterPro" id="IPR009057">
    <property type="entry name" value="Homeodomain-like_sf"/>
</dbReference>
<dbReference type="InterPro" id="IPR001356">
    <property type="entry name" value="HD"/>
</dbReference>
<feature type="region of interest" description="Disordered" evidence="5">
    <location>
        <begin position="202"/>
        <end position="368"/>
    </location>
</feature>
<dbReference type="AlphaFoldDB" id="A0A2P6NUM6"/>
<dbReference type="Proteomes" id="UP000241769">
    <property type="component" value="Unassembled WGS sequence"/>
</dbReference>
<evidence type="ECO:0000256" key="2">
    <source>
        <dbReference type="ARBA" id="ARBA00023155"/>
    </source>
</evidence>
<dbReference type="EMBL" id="MDYQ01000018">
    <property type="protein sequence ID" value="PRP87675.1"/>
    <property type="molecule type" value="Genomic_DNA"/>
</dbReference>
<dbReference type="SMART" id="SM00389">
    <property type="entry name" value="HOX"/>
    <property type="match status" value="1"/>
</dbReference>
<dbReference type="STRING" id="1890364.A0A2P6NUM6"/>
<feature type="domain" description="Homeobox" evidence="6">
    <location>
        <begin position="358"/>
        <end position="421"/>
    </location>
</feature>
<keyword evidence="3 4" id="KW-0539">Nucleus</keyword>
<sequence>MSIPCDSHQSLPLGGKSQKRYRQRDTHCSFRAPAVPTIHPKGRSQSANVGLAGDCQNPRNGFSHFDLSGSNEFSRLEFLFHPLRQEAYSLFSSIDHNGLIQGCQQPGTPASTSTLHSLSFFLISLHSKCLSFFKGRFLSSSSVEMLPEPTEDRPSTCDLLQRQRKNVVALLSSEALLEGSNVERDRPTPFCTYFPCAVSHKSQQRQTSQGSMSEDHYYQNPTFAGKPNMDENPPAPSSEWDHQPHHILPLPSMARPTEENYHPTESQQNQSSESQSQYDNPTASNRTSSPPDNGDYSSPTKSDSPPPVLPLVGQKRPAEEDPPSDKESIPPASGSPSHKSSSSSLSSKQEIQPSITDDSNKKRRGNLPKSATNLLKGWLFNHIFHPYPTEEEKGILSVQTGLSLNQISNWFINARRRILQPMIESARSKQMEAGGDGSLTLKNKAQQHAAQAGKGYKEPPSPPNQEPMRHSSSFPLHHAISGPYHPQMHPGFSHGMPPQQIPGLMGPMSGHGQPMSSGMSPHGMASHQLMGLHHPMANPSMPHYYGGHSSQNMSSGYPLPPSGPGGYGQHMASSRMMGGPSDHHMQPHHQPGGHHQPGPHHPSQVANMQQMPGMRDYIKTEGGLMGHGGPPSSMGNLPVAMQQTLQKVGYNMPNNDQH</sequence>
<feature type="DNA-binding region" description="Homeobox" evidence="4">
    <location>
        <begin position="360"/>
        <end position="422"/>
    </location>
</feature>
<dbReference type="InterPro" id="IPR008422">
    <property type="entry name" value="KN_HD"/>
</dbReference>
<dbReference type="InParanoid" id="A0A2P6NUM6"/>
<feature type="compositionally biased region" description="Low complexity" evidence="5">
    <location>
        <begin position="334"/>
        <end position="347"/>
    </location>
</feature>
<organism evidence="7 8">
    <name type="scientific">Planoprotostelium fungivorum</name>
    <dbReference type="NCBI Taxonomy" id="1890364"/>
    <lineage>
        <taxon>Eukaryota</taxon>
        <taxon>Amoebozoa</taxon>
        <taxon>Evosea</taxon>
        <taxon>Variosea</taxon>
        <taxon>Cavosteliida</taxon>
        <taxon>Cavosteliaceae</taxon>
        <taxon>Planoprotostelium</taxon>
    </lineage>
</organism>
<protein>
    <recommendedName>
        <fullName evidence="6">Homeobox domain-containing protein</fullName>
    </recommendedName>
</protein>
<feature type="region of interest" description="Disordered" evidence="5">
    <location>
        <begin position="444"/>
        <end position="484"/>
    </location>
</feature>
<keyword evidence="2 4" id="KW-0371">Homeobox</keyword>
<comment type="caution">
    <text evidence="7">The sequence shown here is derived from an EMBL/GenBank/DDBJ whole genome shotgun (WGS) entry which is preliminary data.</text>
</comment>
<dbReference type="PANTHER" id="PTHR11850">
    <property type="entry name" value="HOMEOBOX PROTEIN TRANSCRIPTION FACTORS"/>
    <property type="match status" value="1"/>
</dbReference>
<dbReference type="Pfam" id="PF05920">
    <property type="entry name" value="Homeobox_KN"/>
    <property type="match status" value="1"/>
</dbReference>
<reference evidence="7 8" key="1">
    <citation type="journal article" date="2018" name="Genome Biol. Evol.">
        <title>Multiple Roots of Fruiting Body Formation in Amoebozoa.</title>
        <authorList>
            <person name="Hillmann F."/>
            <person name="Forbes G."/>
            <person name="Novohradska S."/>
            <person name="Ferling I."/>
            <person name="Riege K."/>
            <person name="Groth M."/>
            <person name="Westermann M."/>
            <person name="Marz M."/>
            <person name="Spaller T."/>
            <person name="Winckler T."/>
            <person name="Schaap P."/>
            <person name="Glockner G."/>
        </authorList>
    </citation>
    <scope>NUCLEOTIDE SEQUENCE [LARGE SCALE GENOMIC DNA]</scope>
    <source>
        <strain evidence="7 8">Jena</strain>
    </source>
</reference>
<keyword evidence="8" id="KW-1185">Reference proteome</keyword>
<dbReference type="GO" id="GO:0006355">
    <property type="term" value="P:regulation of DNA-templated transcription"/>
    <property type="evidence" value="ECO:0007669"/>
    <property type="project" value="InterPro"/>
</dbReference>
<feature type="compositionally biased region" description="Polar residues" evidence="5">
    <location>
        <begin position="202"/>
        <end position="212"/>
    </location>
</feature>
<dbReference type="OrthoDB" id="10056939at2759"/>
<dbReference type="Gene3D" id="1.10.10.60">
    <property type="entry name" value="Homeodomain-like"/>
    <property type="match status" value="1"/>
</dbReference>
<evidence type="ECO:0000256" key="1">
    <source>
        <dbReference type="ARBA" id="ARBA00023125"/>
    </source>
</evidence>
<feature type="region of interest" description="Disordered" evidence="5">
    <location>
        <begin position="1"/>
        <end position="22"/>
    </location>
</feature>
<evidence type="ECO:0000256" key="5">
    <source>
        <dbReference type="SAM" id="MobiDB-lite"/>
    </source>
</evidence>
<evidence type="ECO:0000259" key="6">
    <source>
        <dbReference type="PROSITE" id="PS50071"/>
    </source>
</evidence>
<gene>
    <name evidence="7" type="ORF">PROFUN_02375</name>
</gene>
<evidence type="ECO:0000313" key="8">
    <source>
        <dbReference type="Proteomes" id="UP000241769"/>
    </source>
</evidence>
<keyword evidence="1 4" id="KW-0238">DNA-binding</keyword>
<name>A0A2P6NUM6_9EUKA</name>
<dbReference type="GO" id="GO:0003677">
    <property type="term" value="F:DNA binding"/>
    <property type="evidence" value="ECO:0007669"/>
    <property type="project" value="UniProtKB-UniRule"/>
</dbReference>
<dbReference type="GO" id="GO:0005634">
    <property type="term" value="C:nucleus"/>
    <property type="evidence" value="ECO:0007669"/>
    <property type="project" value="UniProtKB-SubCell"/>
</dbReference>
<feature type="compositionally biased region" description="Basic and acidic residues" evidence="5">
    <location>
        <begin position="316"/>
        <end position="328"/>
    </location>
</feature>
<comment type="subcellular location">
    <subcellularLocation>
        <location evidence="4">Nucleus</location>
    </subcellularLocation>
</comment>
<feature type="compositionally biased region" description="Low complexity" evidence="5">
    <location>
        <begin position="265"/>
        <end position="277"/>
    </location>
</feature>
<evidence type="ECO:0000256" key="3">
    <source>
        <dbReference type="ARBA" id="ARBA00023242"/>
    </source>
</evidence>
<dbReference type="PROSITE" id="PS50071">
    <property type="entry name" value="HOMEOBOX_2"/>
    <property type="match status" value="1"/>
</dbReference>
<feature type="compositionally biased region" description="Polar residues" evidence="5">
    <location>
        <begin position="278"/>
        <end position="303"/>
    </location>
</feature>
<dbReference type="InterPro" id="IPR050224">
    <property type="entry name" value="TALE_homeobox"/>
</dbReference>
<dbReference type="CDD" id="cd00086">
    <property type="entry name" value="homeodomain"/>
    <property type="match status" value="1"/>
</dbReference>
<feature type="compositionally biased region" description="Polar residues" evidence="5">
    <location>
        <begin position="348"/>
        <end position="357"/>
    </location>
</feature>
<proteinExistence type="predicted"/>
<accession>A0A2P6NUM6</accession>
<evidence type="ECO:0000313" key="7">
    <source>
        <dbReference type="EMBL" id="PRP87675.1"/>
    </source>
</evidence>
<dbReference type="SUPFAM" id="SSF46689">
    <property type="entry name" value="Homeodomain-like"/>
    <property type="match status" value="1"/>
</dbReference>
<evidence type="ECO:0000256" key="4">
    <source>
        <dbReference type="PROSITE-ProRule" id="PRU00108"/>
    </source>
</evidence>
<feature type="region of interest" description="Disordered" evidence="5">
    <location>
        <begin position="546"/>
        <end position="607"/>
    </location>
</feature>